<dbReference type="PRINTS" id="PR00045">
    <property type="entry name" value="SIGMA54FCT"/>
</dbReference>
<dbReference type="AlphaFoldDB" id="B4S818"/>
<dbReference type="Pfam" id="PF04552">
    <property type="entry name" value="Sigma54_DBD"/>
    <property type="match status" value="1"/>
</dbReference>
<feature type="region of interest" description="Disordered" evidence="9">
    <location>
        <begin position="83"/>
        <end position="102"/>
    </location>
</feature>
<feature type="domain" description="RNA polymerase sigma factor 54 core-binding" evidence="11">
    <location>
        <begin position="120"/>
        <end position="314"/>
    </location>
</feature>
<dbReference type="Pfam" id="PF00309">
    <property type="entry name" value="Sigma54_AID"/>
    <property type="match status" value="1"/>
</dbReference>
<dbReference type="PANTHER" id="PTHR32248:SF4">
    <property type="entry name" value="RNA POLYMERASE SIGMA-54 FACTOR"/>
    <property type="match status" value="1"/>
</dbReference>
<evidence type="ECO:0000256" key="9">
    <source>
        <dbReference type="SAM" id="MobiDB-lite"/>
    </source>
</evidence>
<keyword evidence="7" id="KW-0238">DNA-binding</keyword>
<protein>
    <submittedName>
        <fullName evidence="12">RNA polymerase, sigma 54 subunit, RpoN</fullName>
    </submittedName>
</protein>
<dbReference type="GO" id="GO:0003677">
    <property type="term" value="F:DNA binding"/>
    <property type="evidence" value="ECO:0007669"/>
    <property type="project" value="UniProtKB-KW"/>
</dbReference>
<dbReference type="GO" id="GO:0016987">
    <property type="term" value="F:sigma factor activity"/>
    <property type="evidence" value="ECO:0007669"/>
    <property type="project" value="UniProtKB-KW"/>
</dbReference>
<proteinExistence type="inferred from homology"/>
<dbReference type="EMBL" id="CP001108">
    <property type="protein sequence ID" value="ACF46205.1"/>
    <property type="molecule type" value="Genomic_DNA"/>
</dbReference>
<dbReference type="HOGENOM" id="CLU_020569_1_1_10"/>
<gene>
    <name evidence="12" type="ordered locus">Paes_1176</name>
</gene>
<evidence type="ECO:0000256" key="4">
    <source>
        <dbReference type="ARBA" id="ARBA00022695"/>
    </source>
</evidence>
<evidence type="ECO:0000259" key="11">
    <source>
        <dbReference type="Pfam" id="PF04963"/>
    </source>
</evidence>
<keyword evidence="4" id="KW-0548">Nucleotidyltransferase</keyword>
<keyword evidence="2" id="KW-0240">DNA-directed RNA polymerase</keyword>
<evidence type="ECO:0000256" key="8">
    <source>
        <dbReference type="ARBA" id="ARBA00023163"/>
    </source>
</evidence>
<evidence type="ECO:0000313" key="13">
    <source>
        <dbReference type="Proteomes" id="UP000002725"/>
    </source>
</evidence>
<feature type="domain" description="RNA polymerase sigma factor 54 DNA-binding" evidence="10">
    <location>
        <begin position="329"/>
        <end position="486"/>
    </location>
</feature>
<dbReference type="PROSITE" id="PS50044">
    <property type="entry name" value="SIGMA54_3"/>
    <property type="match status" value="1"/>
</dbReference>
<accession>B4S818</accession>
<keyword evidence="5" id="KW-0805">Transcription regulation</keyword>
<evidence type="ECO:0000256" key="1">
    <source>
        <dbReference type="ARBA" id="ARBA00008798"/>
    </source>
</evidence>
<evidence type="ECO:0000256" key="3">
    <source>
        <dbReference type="ARBA" id="ARBA00022679"/>
    </source>
</evidence>
<dbReference type="STRING" id="290512.Paes_1176"/>
<dbReference type="PROSITE" id="PS00718">
    <property type="entry name" value="SIGMA54_2"/>
    <property type="match status" value="1"/>
</dbReference>
<evidence type="ECO:0000259" key="10">
    <source>
        <dbReference type="Pfam" id="PF04552"/>
    </source>
</evidence>
<feature type="region of interest" description="Disordered" evidence="9">
    <location>
        <begin position="48"/>
        <end position="77"/>
    </location>
</feature>
<keyword evidence="13" id="KW-1185">Reference proteome</keyword>
<dbReference type="Proteomes" id="UP000002725">
    <property type="component" value="Chromosome"/>
</dbReference>
<evidence type="ECO:0000313" key="12">
    <source>
        <dbReference type="EMBL" id="ACF46205.1"/>
    </source>
</evidence>
<keyword evidence="3" id="KW-0808">Transferase</keyword>
<feature type="compositionally biased region" description="Acidic residues" evidence="9">
    <location>
        <begin position="56"/>
        <end position="74"/>
    </location>
</feature>
<dbReference type="RefSeq" id="WP_012505740.1">
    <property type="nucleotide sequence ID" value="NC_011059.1"/>
</dbReference>
<dbReference type="InterPro" id="IPR007046">
    <property type="entry name" value="RNA_pol_sigma_54_core-bd"/>
</dbReference>
<sequence length="489" mass="55678">MPDFKLQQSQRAQLSAQQILSSQLLQLPLLNLEQRIYDELQENPLLELIEEKNESVDETGEQSGDDGDDGDGEGMFDSVDRFEARDEKRPEKNEQPKESQEGVLHFTVDTTPKENFIQAIQQDSFEERMLRDLSLREEIGSTELLIASEILGNLDDDGYLQDGLDIVADGLLTNHGVDVEPRDIQRVLHIIQRMDPPGIAVASLRERLLVQLELNQAASGSGGTAIIAKKLLDSYFDDFLNNRYEKIIKRMQIRPEQLEAAIKEIAALDPHPFVVYQDTGDYIMPDFIVTYENGRLTAALNDRSNLSVQVSDAYRDVLKNRKIPRGDKQFVRQKLNRAKEFASAIEQRRHTLLSVIDALMQFQYEFFVSGPSMLVPLGMKDVAEKSGFDLSTISRAVNGKYVQTRFGTFELKYFFSGGTTTDEGEELSTKIVKQYLQEMVSAEDSKKPLSDDRLAQMLEEKGIRIARRTVAKYREQMQIPVARLRKKIF</sequence>
<dbReference type="eggNOG" id="COG1508">
    <property type="taxonomic scope" value="Bacteria"/>
</dbReference>
<evidence type="ECO:0000256" key="5">
    <source>
        <dbReference type="ARBA" id="ARBA00023015"/>
    </source>
</evidence>
<reference evidence="12" key="1">
    <citation type="submission" date="2008-06" db="EMBL/GenBank/DDBJ databases">
        <title>Complete sequence of chromosome of Prosthecochloris aestuarii DSM 271.</title>
        <authorList>
            <consortium name="US DOE Joint Genome Institute"/>
            <person name="Lucas S."/>
            <person name="Copeland A."/>
            <person name="Lapidus A."/>
            <person name="Glavina del Rio T."/>
            <person name="Dalin E."/>
            <person name="Tice H."/>
            <person name="Bruce D."/>
            <person name="Goodwin L."/>
            <person name="Pitluck S."/>
            <person name="Schmutz J."/>
            <person name="Larimer F."/>
            <person name="Land M."/>
            <person name="Hauser L."/>
            <person name="Kyrpides N."/>
            <person name="Anderson I."/>
            <person name="Liu Z."/>
            <person name="Li T."/>
            <person name="Zhao F."/>
            <person name="Overmann J."/>
            <person name="Bryant D.A."/>
            <person name="Richardson P."/>
        </authorList>
    </citation>
    <scope>NUCLEOTIDE SEQUENCE [LARGE SCALE GENOMIC DNA]</scope>
    <source>
        <strain evidence="12">DSM 271</strain>
    </source>
</reference>
<dbReference type="Pfam" id="PF04963">
    <property type="entry name" value="Sigma54_CBD"/>
    <property type="match status" value="1"/>
</dbReference>
<keyword evidence="6" id="KW-0731">Sigma factor</keyword>
<organism evidence="12 13">
    <name type="scientific">Prosthecochloris aestuarii (strain DSM 271 / SK 413)</name>
    <dbReference type="NCBI Taxonomy" id="290512"/>
    <lineage>
        <taxon>Bacteria</taxon>
        <taxon>Pseudomonadati</taxon>
        <taxon>Chlorobiota</taxon>
        <taxon>Chlorobiia</taxon>
        <taxon>Chlorobiales</taxon>
        <taxon>Chlorobiaceae</taxon>
        <taxon>Prosthecochloris</taxon>
    </lineage>
</organism>
<evidence type="ECO:0000256" key="2">
    <source>
        <dbReference type="ARBA" id="ARBA00022478"/>
    </source>
</evidence>
<dbReference type="KEGG" id="paa:Paes_1176"/>
<dbReference type="InterPro" id="IPR007634">
    <property type="entry name" value="RNA_pol_sigma_54_DNA-bd"/>
</dbReference>
<dbReference type="Gene3D" id="1.10.10.60">
    <property type="entry name" value="Homeodomain-like"/>
    <property type="match status" value="1"/>
</dbReference>
<feature type="compositionally biased region" description="Basic and acidic residues" evidence="9">
    <location>
        <begin position="83"/>
        <end position="100"/>
    </location>
</feature>
<dbReference type="GO" id="GO:0000428">
    <property type="term" value="C:DNA-directed RNA polymerase complex"/>
    <property type="evidence" value="ECO:0007669"/>
    <property type="project" value="UniProtKB-KW"/>
</dbReference>
<evidence type="ECO:0000256" key="7">
    <source>
        <dbReference type="ARBA" id="ARBA00023125"/>
    </source>
</evidence>
<dbReference type="NCBIfam" id="TIGR02395">
    <property type="entry name" value="rpoN_sigma"/>
    <property type="match status" value="1"/>
</dbReference>
<name>B4S818_PROA2</name>
<comment type="similarity">
    <text evidence="1">Belongs to the sigma-54 factor family.</text>
</comment>
<dbReference type="GO" id="GO:0001216">
    <property type="term" value="F:DNA-binding transcription activator activity"/>
    <property type="evidence" value="ECO:0007669"/>
    <property type="project" value="InterPro"/>
</dbReference>
<dbReference type="InterPro" id="IPR038709">
    <property type="entry name" value="RpoN_core-bd_sf"/>
</dbReference>
<evidence type="ECO:0000256" key="6">
    <source>
        <dbReference type="ARBA" id="ARBA00023082"/>
    </source>
</evidence>
<dbReference type="PIRSF" id="PIRSF000774">
    <property type="entry name" value="RpoN"/>
    <property type="match status" value="1"/>
</dbReference>
<dbReference type="Gene3D" id="1.10.10.1330">
    <property type="entry name" value="RNA polymerase sigma-54 factor, core-binding domain"/>
    <property type="match status" value="1"/>
</dbReference>
<dbReference type="GO" id="GO:0006352">
    <property type="term" value="P:DNA-templated transcription initiation"/>
    <property type="evidence" value="ECO:0007669"/>
    <property type="project" value="InterPro"/>
</dbReference>
<dbReference type="InterPro" id="IPR000394">
    <property type="entry name" value="RNA_pol_sigma_54"/>
</dbReference>
<dbReference type="PANTHER" id="PTHR32248">
    <property type="entry name" value="RNA POLYMERASE SIGMA-54 FACTOR"/>
    <property type="match status" value="1"/>
</dbReference>
<keyword evidence="8" id="KW-0804">Transcription</keyword>
<dbReference type="GO" id="GO:0016779">
    <property type="term" value="F:nucleotidyltransferase activity"/>
    <property type="evidence" value="ECO:0007669"/>
    <property type="project" value="UniProtKB-KW"/>
</dbReference>